<reference evidence="4" key="3">
    <citation type="submission" date="2015-06" db="UniProtKB">
        <authorList>
            <consortium name="EnsemblMetazoa"/>
        </authorList>
    </citation>
    <scope>IDENTIFICATION</scope>
</reference>
<dbReference type="InterPro" id="IPR036691">
    <property type="entry name" value="Endo/exonu/phosph_ase_sf"/>
</dbReference>
<dbReference type="InterPro" id="IPR005135">
    <property type="entry name" value="Endo/exonuclease/phosphatase"/>
</dbReference>
<dbReference type="HOGENOM" id="CLU_2392189_0_0_1"/>
<reference evidence="3 5" key="2">
    <citation type="journal article" date="2013" name="Nature">
        <title>Insights into bilaterian evolution from three spiralian genomes.</title>
        <authorList>
            <person name="Simakov O."/>
            <person name="Marletaz F."/>
            <person name="Cho S.J."/>
            <person name="Edsinger-Gonzales E."/>
            <person name="Havlak P."/>
            <person name="Hellsten U."/>
            <person name="Kuo D.H."/>
            <person name="Larsson T."/>
            <person name="Lv J."/>
            <person name="Arendt D."/>
            <person name="Savage R."/>
            <person name="Osoegawa K."/>
            <person name="de Jong P."/>
            <person name="Grimwood J."/>
            <person name="Chapman J.A."/>
            <person name="Shapiro H."/>
            <person name="Aerts A."/>
            <person name="Otillar R.P."/>
            <person name="Terry A.Y."/>
            <person name="Boore J.L."/>
            <person name="Grigoriev I.V."/>
            <person name="Lindberg D.R."/>
            <person name="Seaver E.C."/>
            <person name="Weisblat D.A."/>
            <person name="Putnam N.H."/>
            <person name="Rokhsar D.S."/>
        </authorList>
    </citation>
    <scope>NUCLEOTIDE SEQUENCE</scope>
</reference>
<sequence>NVVLLGDVNTHDPLWYSSLEDTRGEALASEIENSGCGTVNLDTPTRLPASGQPSSPDISFASDTLIINMDHQIIYPFTSAHKQQFNILTPQKSD</sequence>
<dbReference type="EnsemblMetazoa" id="HelroT63068">
    <property type="protein sequence ID" value="HelroP63068"/>
    <property type="gene ID" value="HelroG63068"/>
</dbReference>
<feature type="domain" description="Endonuclease/exonuclease/phosphatase" evidence="2">
    <location>
        <begin position="1"/>
        <end position="82"/>
    </location>
</feature>
<evidence type="ECO:0000259" key="2">
    <source>
        <dbReference type="Pfam" id="PF14529"/>
    </source>
</evidence>
<dbReference type="AlphaFoldDB" id="T1FXA6"/>
<protein>
    <recommendedName>
        <fullName evidence="2">Endonuclease/exonuclease/phosphatase domain-containing protein</fullName>
    </recommendedName>
</protein>
<feature type="region of interest" description="Disordered" evidence="1">
    <location>
        <begin position="35"/>
        <end position="56"/>
    </location>
</feature>
<dbReference type="KEGG" id="hro:HELRODRAFT_63068"/>
<dbReference type="SUPFAM" id="SSF56219">
    <property type="entry name" value="DNase I-like"/>
    <property type="match status" value="1"/>
</dbReference>
<organism evidence="4 5">
    <name type="scientific">Helobdella robusta</name>
    <name type="common">Californian leech</name>
    <dbReference type="NCBI Taxonomy" id="6412"/>
    <lineage>
        <taxon>Eukaryota</taxon>
        <taxon>Metazoa</taxon>
        <taxon>Spiralia</taxon>
        <taxon>Lophotrochozoa</taxon>
        <taxon>Annelida</taxon>
        <taxon>Clitellata</taxon>
        <taxon>Hirudinea</taxon>
        <taxon>Rhynchobdellida</taxon>
        <taxon>Glossiphoniidae</taxon>
        <taxon>Helobdella</taxon>
    </lineage>
</organism>
<dbReference type="Proteomes" id="UP000015101">
    <property type="component" value="Unassembled WGS sequence"/>
</dbReference>
<dbReference type="Gene3D" id="3.60.10.10">
    <property type="entry name" value="Endonuclease/exonuclease/phosphatase"/>
    <property type="match status" value="1"/>
</dbReference>
<dbReference type="GeneID" id="20213454"/>
<evidence type="ECO:0000256" key="1">
    <source>
        <dbReference type="SAM" id="MobiDB-lite"/>
    </source>
</evidence>
<dbReference type="CTD" id="20213454"/>
<reference evidence="5" key="1">
    <citation type="submission" date="2012-12" db="EMBL/GenBank/DDBJ databases">
        <authorList>
            <person name="Hellsten U."/>
            <person name="Grimwood J."/>
            <person name="Chapman J.A."/>
            <person name="Shapiro H."/>
            <person name="Aerts A."/>
            <person name="Otillar R.P."/>
            <person name="Terry A.Y."/>
            <person name="Boore J.L."/>
            <person name="Simakov O."/>
            <person name="Marletaz F."/>
            <person name="Cho S.-J."/>
            <person name="Edsinger-Gonzales E."/>
            <person name="Havlak P."/>
            <person name="Kuo D.-H."/>
            <person name="Larsson T."/>
            <person name="Lv J."/>
            <person name="Arendt D."/>
            <person name="Savage R."/>
            <person name="Osoegawa K."/>
            <person name="de Jong P."/>
            <person name="Lindberg D.R."/>
            <person name="Seaver E.C."/>
            <person name="Weisblat D.A."/>
            <person name="Putnam N.H."/>
            <person name="Grigoriev I.V."/>
            <person name="Rokhsar D.S."/>
        </authorList>
    </citation>
    <scope>NUCLEOTIDE SEQUENCE</scope>
</reference>
<proteinExistence type="predicted"/>
<gene>
    <name evidence="4" type="primary">20213454</name>
    <name evidence="3" type="ORF">HELRODRAFT_63068</name>
</gene>
<name>T1FXA6_HELRO</name>
<evidence type="ECO:0000313" key="3">
    <source>
        <dbReference type="EMBL" id="ESO12175.1"/>
    </source>
</evidence>
<dbReference type="EMBL" id="AMQM01000095">
    <property type="status" value="NOT_ANNOTATED_CDS"/>
    <property type="molecule type" value="Genomic_DNA"/>
</dbReference>
<dbReference type="EMBL" id="KB095811">
    <property type="protein sequence ID" value="ESO12175.1"/>
    <property type="molecule type" value="Genomic_DNA"/>
</dbReference>
<keyword evidence="5" id="KW-1185">Reference proteome</keyword>
<evidence type="ECO:0000313" key="5">
    <source>
        <dbReference type="Proteomes" id="UP000015101"/>
    </source>
</evidence>
<accession>T1FXA6</accession>
<evidence type="ECO:0000313" key="4">
    <source>
        <dbReference type="EnsemblMetazoa" id="HelroP63068"/>
    </source>
</evidence>
<dbReference type="RefSeq" id="XP_009008895.1">
    <property type="nucleotide sequence ID" value="XM_009010647.1"/>
</dbReference>
<dbReference type="GO" id="GO:0003824">
    <property type="term" value="F:catalytic activity"/>
    <property type="evidence" value="ECO:0007669"/>
    <property type="project" value="InterPro"/>
</dbReference>
<dbReference type="Pfam" id="PF14529">
    <property type="entry name" value="Exo_endo_phos_2"/>
    <property type="match status" value="1"/>
</dbReference>
<dbReference type="InParanoid" id="T1FXA6"/>